<dbReference type="PROSITE" id="PS51186">
    <property type="entry name" value="GNAT"/>
    <property type="match status" value="1"/>
</dbReference>
<feature type="domain" description="N-acetyltransferase" evidence="1">
    <location>
        <begin position="3"/>
        <end position="155"/>
    </location>
</feature>
<proteinExistence type="predicted"/>
<dbReference type="EMBL" id="JAYKLX010000002">
    <property type="protein sequence ID" value="MEB3344843.1"/>
    <property type="molecule type" value="Genomic_DNA"/>
</dbReference>
<name>A0ABU5ZSB8_9FLAO</name>
<dbReference type="PANTHER" id="PTHR43451:SF1">
    <property type="entry name" value="ACETYLTRANSFERASE"/>
    <property type="match status" value="1"/>
</dbReference>
<dbReference type="Pfam" id="PF13673">
    <property type="entry name" value="Acetyltransf_10"/>
    <property type="match status" value="1"/>
</dbReference>
<dbReference type="InterPro" id="IPR052564">
    <property type="entry name" value="N-acetyltrans/Recomb-assoc"/>
</dbReference>
<protein>
    <submittedName>
        <fullName evidence="2">GNAT family N-acetyltransferase</fullName>
    </submittedName>
</protein>
<evidence type="ECO:0000313" key="3">
    <source>
        <dbReference type="Proteomes" id="UP001327027"/>
    </source>
</evidence>
<dbReference type="CDD" id="cd04301">
    <property type="entry name" value="NAT_SF"/>
    <property type="match status" value="1"/>
</dbReference>
<dbReference type="Proteomes" id="UP001327027">
    <property type="component" value="Unassembled WGS sequence"/>
</dbReference>
<gene>
    <name evidence="2" type="ORF">U6A24_05195</name>
</gene>
<dbReference type="SUPFAM" id="SSF55729">
    <property type="entry name" value="Acyl-CoA N-acyltransferases (Nat)"/>
    <property type="match status" value="1"/>
</dbReference>
<sequence length="155" mass="17866">MQYQITRATDSDLPLMQRLFYQTVTTYGALLFTKDEIKIYSRLATNKIYWQKKFKKGFIYNAKLNGEIVGSFSMDVNGNIEYFFVHMNYHGKGIARQLYITLEEVAKKEGIKTLTIQIHLATKVFFEKNGFDIVKNAVKVVGGNEIINYSGVKKL</sequence>
<keyword evidence="3" id="KW-1185">Reference proteome</keyword>
<accession>A0ABU5ZSB8</accession>
<dbReference type="PANTHER" id="PTHR43451">
    <property type="entry name" value="ACETYLTRANSFERASE (GNAT) FAMILY PROTEIN"/>
    <property type="match status" value="1"/>
</dbReference>
<comment type="caution">
    <text evidence="2">The sequence shown here is derived from an EMBL/GenBank/DDBJ whole genome shotgun (WGS) entry which is preliminary data.</text>
</comment>
<evidence type="ECO:0000313" key="2">
    <source>
        <dbReference type="EMBL" id="MEB3344843.1"/>
    </source>
</evidence>
<dbReference type="Gene3D" id="3.40.630.30">
    <property type="match status" value="1"/>
</dbReference>
<evidence type="ECO:0000259" key="1">
    <source>
        <dbReference type="PROSITE" id="PS51186"/>
    </source>
</evidence>
<organism evidence="2 3">
    <name type="scientific">Aquimarina gracilis</name>
    <dbReference type="NCBI Taxonomy" id="874422"/>
    <lineage>
        <taxon>Bacteria</taxon>
        <taxon>Pseudomonadati</taxon>
        <taxon>Bacteroidota</taxon>
        <taxon>Flavobacteriia</taxon>
        <taxon>Flavobacteriales</taxon>
        <taxon>Flavobacteriaceae</taxon>
        <taxon>Aquimarina</taxon>
    </lineage>
</organism>
<dbReference type="InterPro" id="IPR000182">
    <property type="entry name" value="GNAT_dom"/>
</dbReference>
<dbReference type="InterPro" id="IPR016181">
    <property type="entry name" value="Acyl_CoA_acyltransferase"/>
</dbReference>
<reference evidence="2 3" key="1">
    <citation type="journal article" date="2013" name="Int. J. Syst. Evol. Microbiol.">
        <title>Aquimarina gracilis sp. nov., isolated from the gut microflora of a mussel, Mytilus coruscus, and emended description of Aquimarina spongiae.</title>
        <authorList>
            <person name="Park S.C."/>
            <person name="Choe H.N."/>
            <person name="Baik K.S."/>
            <person name="Seong C.N."/>
        </authorList>
    </citation>
    <scope>NUCLEOTIDE SEQUENCE [LARGE SCALE GENOMIC DNA]</scope>
    <source>
        <strain evidence="2 3">PSC32</strain>
    </source>
</reference>
<dbReference type="RefSeq" id="WP_324178880.1">
    <property type="nucleotide sequence ID" value="NZ_BAABAW010000003.1"/>
</dbReference>